<evidence type="ECO:0000256" key="4">
    <source>
        <dbReference type="PROSITE-ProRule" id="PRU00335"/>
    </source>
</evidence>
<accession>A0ABZ3J6S9</accession>
<dbReference type="PANTHER" id="PTHR30055:SF234">
    <property type="entry name" value="HTH-TYPE TRANSCRIPTIONAL REGULATOR BETI"/>
    <property type="match status" value="1"/>
</dbReference>
<dbReference type="SUPFAM" id="SSF46689">
    <property type="entry name" value="Homeodomain-like"/>
    <property type="match status" value="1"/>
</dbReference>
<keyword evidence="3" id="KW-0804">Transcription</keyword>
<dbReference type="PROSITE" id="PS50977">
    <property type="entry name" value="HTH_TETR_2"/>
    <property type="match status" value="1"/>
</dbReference>
<dbReference type="Proteomes" id="UP000216052">
    <property type="component" value="Chromosome"/>
</dbReference>
<dbReference type="InterPro" id="IPR036271">
    <property type="entry name" value="Tet_transcr_reg_TetR-rel_C_sf"/>
</dbReference>
<evidence type="ECO:0000259" key="5">
    <source>
        <dbReference type="PROSITE" id="PS50977"/>
    </source>
</evidence>
<protein>
    <recommendedName>
        <fullName evidence="5">HTH tetR-type domain-containing protein</fullName>
    </recommendedName>
</protein>
<dbReference type="SUPFAM" id="SSF48498">
    <property type="entry name" value="Tetracyclin repressor-like, C-terminal domain"/>
    <property type="match status" value="1"/>
</dbReference>
<evidence type="ECO:0000256" key="3">
    <source>
        <dbReference type="ARBA" id="ARBA00023163"/>
    </source>
</evidence>
<evidence type="ECO:0000256" key="1">
    <source>
        <dbReference type="ARBA" id="ARBA00023015"/>
    </source>
</evidence>
<sequence>MTINKTLGETRMERKKAEMKQKIITVAMTLFKAQGVDATTMEQIAAEVDIAKGTLYNYFPVKEAIIDEYIKQTFRDKNADRVWQLEKLPDTRTRMTAIFSELIGGVQSQKDIFEKYVIYRMQSMASFHQEDSEKSGFYLVATEIIRLGQKSGEIRDDLPLYILVELFEFAFIEVVKQCYLETETFNAQEAIEQCVDLCIHGAGRKATEQI</sequence>
<evidence type="ECO:0000256" key="2">
    <source>
        <dbReference type="ARBA" id="ARBA00023125"/>
    </source>
</evidence>
<gene>
    <name evidence="6" type="ORF">SPACI_039280</name>
</gene>
<dbReference type="InterPro" id="IPR009057">
    <property type="entry name" value="Homeodomain-like_sf"/>
</dbReference>
<evidence type="ECO:0000313" key="7">
    <source>
        <dbReference type="Proteomes" id="UP000216052"/>
    </source>
</evidence>
<feature type="DNA-binding region" description="H-T-H motif" evidence="4">
    <location>
        <begin position="40"/>
        <end position="59"/>
    </location>
</feature>
<keyword evidence="2 4" id="KW-0238">DNA-binding</keyword>
<feature type="domain" description="HTH tetR-type" evidence="5">
    <location>
        <begin position="17"/>
        <end position="77"/>
    </location>
</feature>
<dbReference type="Gene3D" id="1.10.357.10">
    <property type="entry name" value="Tetracycline Repressor, domain 2"/>
    <property type="match status" value="1"/>
</dbReference>
<name>A0ABZ3J6S9_SPOA4</name>
<dbReference type="InterPro" id="IPR050109">
    <property type="entry name" value="HTH-type_TetR-like_transc_reg"/>
</dbReference>
<evidence type="ECO:0000313" key="6">
    <source>
        <dbReference type="EMBL" id="XFO73821.1"/>
    </source>
</evidence>
<dbReference type="InterPro" id="IPR001647">
    <property type="entry name" value="HTH_TetR"/>
</dbReference>
<dbReference type="RefSeq" id="WP_093794151.1">
    <property type="nucleotide sequence ID" value="NZ_CP155571.1"/>
</dbReference>
<dbReference type="EMBL" id="CP155571">
    <property type="protein sequence ID" value="XFO73821.1"/>
    <property type="molecule type" value="Genomic_DNA"/>
</dbReference>
<keyword evidence="7" id="KW-1185">Reference proteome</keyword>
<dbReference type="PRINTS" id="PR00455">
    <property type="entry name" value="HTHTETR"/>
</dbReference>
<reference evidence="6" key="1">
    <citation type="submission" date="2024-05" db="EMBL/GenBank/DDBJ databases">
        <title>Isolation and characterization of Sporomusa carbonis sp. nov., a carboxydotrophic hydrogenogen in the genus of Sporomusa isolated from a charcoal burning pile.</title>
        <authorList>
            <person name="Boeer T."/>
            <person name="Rosenbaum F."/>
            <person name="Eysell L."/>
            <person name="Mueller V."/>
            <person name="Daniel R."/>
            <person name="Poehlein A."/>
        </authorList>
    </citation>
    <scope>NUCLEOTIDE SEQUENCE [LARGE SCALE GENOMIC DNA]</scope>
    <source>
        <strain evidence="6">DSM 3132</strain>
    </source>
</reference>
<organism evidence="6 7">
    <name type="scientific">Sporomusa acidovorans (strain ATCC 49682 / DSM 3132 / Mol)</name>
    <dbReference type="NCBI Taxonomy" id="1123286"/>
    <lineage>
        <taxon>Bacteria</taxon>
        <taxon>Bacillati</taxon>
        <taxon>Bacillota</taxon>
        <taxon>Negativicutes</taxon>
        <taxon>Selenomonadales</taxon>
        <taxon>Sporomusaceae</taxon>
        <taxon>Sporomusa</taxon>
    </lineage>
</organism>
<dbReference type="PANTHER" id="PTHR30055">
    <property type="entry name" value="HTH-TYPE TRANSCRIPTIONAL REGULATOR RUTR"/>
    <property type="match status" value="1"/>
</dbReference>
<proteinExistence type="predicted"/>
<dbReference type="Pfam" id="PF00440">
    <property type="entry name" value="TetR_N"/>
    <property type="match status" value="1"/>
</dbReference>
<keyword evidence="1" id="KW-0805">Transcription regulation</keyword>